<dbReference type="STRING" id="121845.A0A3Q0JD42"/>
<proteinExistence type="predicted"/>
<evidence type="ECO:0000256" key="5">
    <source>
        <dbReference type="ARBA" id="ARBA00023054"/>
    </source>
</evidence>
<dbReference type="PANTHER" id="PTHR14885">
    <property type="entry name" value="CILIA- AND FLAGELLA-ASSOCIATED PROTEIN 43-RELATED"/>
    <property type="match status" value="1"/>
</dbReference>
<evidence type="ECO:0000256" key="7">
    <source>
        <dbReference type="ARBA" id="ARBA00023273"/>
    </source>
</evidence>
<evidence type="ECO:0000256" key="8">
    <source>
        <dbReference type="PROSITE-ProRule" id="PRU00221"/>
    </source>
</evidence>
<dbReference type="PROSITE" id="PS50082">
    <property type="entry name" value="WD_REPEATS_2"/>
    <property type="match status" value="1"/>
</dbReference>
<keyword evidence="4" id="KW-0677">Repeat</keyword>
<dbReference type="PaxDb" id="121845-A0A3Q0JD42"/>
<evidence type="ECO:0000256" key="6">
    <source>
        <dbReference type="ARBA" id="ARBA00023212"/>
    </source>
</evidence>
<accession>A0A3Q0JD42</accession>
<dbReference type="SMART" id="SM00320">
    <property type="entry name" value="WD40"/>
    <property type="match status" value="2"/>
</dbReference>
<keyword evidence="7" id="KW-0966">Cell projection</keyword>
<dbReference type="Proteomes" id="UP000079169">
    <property type="component" value="Unplaced"/>
</dbReference>
<dbReference type="GeneID" id="103516451"/>
<dbReference type="InterPro" id="IPR036322">
    <property type="entry name" value="WD40_repeat_dom_sf"/>
</dbReference>
<dbReference type="InterPro" id="IPR015943">
    <property type="entry name" value="WD40/YVTN_repeat-like_dom_sf"/>
</dbReference>
<reference evidence="10" key="1">
    <citation type="submission" date="2025-08" db="UniProtKB">
        <authorList>
            <consortium name="RefSeq"/>
        </authorList>
    </citation>
    <scope>IDENTIFICATION</scope>
</reference>
<dbReference type="GO" id="GO:0003341">
    <property type="term" value="P:cilium movement"/>
    <property type="evidence" value="ECO:0007669"/>
    <property type="project" value="UniProtKB-ARBA"/>
</dbReference>
<organism evidence="9 10">
    <name type="scientific">Diaphorina citri</name>
    <name type="common">Asian citrus psyllid</name>
    <dbReference type="NCBI Taxonomy" id="121845"/>
    <lineage>
        <taxon>Eukaryota</taxon>
        <taxon>Metazoa</taxon>
        <taxon>Ecdysozoa</taxon>
        <taxon>Arthropoda</taxon>
        <taxon>Hexapoda</taxon>
        <taxon>Insecta</taxon>
        <taxon>Pterygota</taxon>
        <taxon>Neoptera</taxon>
        <taxon>Paraneoptera</taxon>
        <taxon>Hemiptera</taxon>
        <taxon>Sternorrhyncha</taxon>
        <taxon>Psylloidea</taxon>
        <taxon>Psyllidae</taxon>
        <taxon>Diaphorininae</taxon>
        <taxon>Diaphorina</taxon>
    </lineage>
</organism>
<protein>
    <submittedName>
        <fullName evidence="10">Cilia- and flagella-associated protein 44-like</fullName>
    </submittedName>
</protein>
<dbReference type="RefSeq" id="XP_026684645.1">
    <property type="nucleotide sequence ID" value="XM_026828844.1"/>
</dbReference>
<comment type="subcellular location">
    <subcellularLocation>
        <location evidence="1">Cytoplasm</location>
        <location evidence="1">Cytoskeleton</location>
        <location evidence="1">Cilium axoneme</location>
    </subcellularLocation>
</comment>
<keyword evidence="2" id="KW-0963">Cytoplasm</keyword>
<evidence type="ECO:0000256" key="1">
    <source>
        <dbReference type="ARBA" id="ARBA00004430"/>
    </source>
</evidence>
<evidence type="ECO:0000256" key="3">
    <source>
        <dbReference type="ARBA" id="ARBA00022574"/>
    </source>
</evidence>
<gene>
    <name evidence="10" type="primary">LOC103516451</name>
</gene>
<keyword evidence="9" id="KW-1185">Reference proteome</keyword>
<dbReference type="InterPro" id="IPR001680">
    <property type="entry name" value="WD40_rpt"/>
</dbReference>
<evidence type="ECO:0000256" key="2">
    <source>
        <dbReference type="ARBA" id="ARBA00022490"/>
    </source>
</evidence>
<evidence type="ECO:0000313" key="10">
    <source>
        <dbReference type="RefSeq" id="XP_026684645.1"/>
    </source>
</evidence>
<name>A0A3Q0JD42_DIACI</name>
<dbReference type="SUPFAM" id="SSF50978">
    <property type="entry name" value="WD40 repeat-like"/>
    <property type="match status" value="1"/>
</dbReference>
<evidence type="ECO:0000313" key="9">
    <source>
        <dbReference type="Proteomes" id="UP000079169"/>
    </source>
</evidence>
<keyword evidence="3 8" id="KW-0853">WD repeat</keyword>
<dbReference type="Gene3D" id="2.130.10.10">
    <property type="entry name" value="YVTN repeat-like/Quinoprotein amine dehydrogenase"/>
    <property type="match status" value="2"/>
</dbReference>
<dbReference type="KEGG" id="dci:103516451"/>
<evidence type="ECO:0000256" key="4">
    <source>
        <dbReference type="ARBA" id="ARBA00022737"/>
    </source>
</evidence>
<dbReference type="GO" id="GO:0005930">
    <property type="term" value="C:axoneme"/>
    <property type="evidence" value="ECO:0007669"/>
    <property type="project" value="UniProtKB-SubCell"/>
</dbReference>
<feature type="repeat" description="WD" evidence="8">
    <location>
        <begin position="33"/>
        <end position="68"/>
    </location>
</feature>
<keyword evidence="5" id="KW-0175">Coiled coil</keyword>
<keyword evidence="6" id="KW-0206">Cytoskeleton</keyword>
<dbReference type="PANTHER" id="PTHR14885:SF3">
    <property type="entry name" value="CILIA- AND FLAGELLA-ASSOCIATED PROTEIN 44"/>
    <property type="match status" value="1"/>
</dbReference>
<dbReference type="AlphaFoldDB" id="A0A3Q0JD42"/>
<dbReference type="Pfam" id="PF00400">
    <property type="entry name" value="WD40"/>
    <property type="match status" value="1"/>
</dbReference>
<sequence length="261" mass="29638">MPDEKVLSGCEWGNILVWDDGMIKIEVSRKNRRPCHADQIVQFLYDPQTLQITTVGADGFIRMWNYQTIDLANPPEDEKFVELEPIFEIEVKEMIFGAQLMHIVESPGTEDCTWFGQDKWGGFWKLHVEVTTNLRPAEKIYVTHTGPIVDMAPSPRGLYLVTVGRYGRLAVWSVLDKKLVLFHDAKPFRITRILWLSTEALKSGCAMVAGLANGLIKLLIIRLKEKLSDPEGAKMKFDETNEANWLHPIQVPISAMSSRNG</sequence>